<gene>
    <name evidence="2" type="ORF">LY90DRAFT_516627</name>
</gene>
<keyword evidence="1" id="KW-1133">Transmembrane helix</keyword>
<keyword evidence="1" id="KW-0472">Membrane</keyword>
<comment type="caution">
    <text evidence="2">The sequence shown here is derived from an EMBL/GenBank/DDBJ whole genome shotgun (WGS) entry which is preliminary data.</text>
</comment>
<organism evidence="2 3">
    <name type="scientific">Neocallimastix californiae</name>
    <dbReference type="NCBI Taxonomy" id="1754190"/>
    <lineage>
        <taxon>Eukaryota</taxon>
        <taxon>Fungi</taxon>
        <taxon>Fungi incertae sedis</taxon>
        <taxon>Chytridiomycota</taxon>
        <taxon>Chytridiomycota incertae sedis</taxon>
        <taxon>Neocallimastigomycetes</taxon>
        <taxon>Neocallimastigales</taxon>
        <taxon>Neocallimastigaceae</taxon>
        <taxon>Neocallimastix</taxon>
    </lineage>
</organism>
<dbReference type="Proteomes" id="UP000193920">
    <property type="component" value="Unassembled WGS sequence"/>
</dbReference>
<reference evidence="2 3" key="1">
    <citation type="submission" date="2016-08" db="EMBL/GenBank/DDBJ databases">
        <title>A Parts List for Fungal Cellulosomes Revealed by Comparative Genomics.</title>
        <authorList>
            <consortium name="DOE Joint Genome Institute"/>
            <person name="Haitjema C.H."/>
            <person name="Gilmore S.P."/>
            <person name="Henske J.K."/>
            <person name="Solomon K.V."/>
            <person name="De Groot R."/>
            <person name="Kuo A."/>
            <person name="Mondo S.J."/>
            <person name="Salamov A.A."/>
            <person name="Labutti K."/>
            <person name="Zhao Z."/>
            <person name="Chiniquy J."/>
            <person name="Barry K."/>
            <person name="Brewer H.M."/>
            <person name="Purvine S.O."/>
            <person name="Wright A.T."/>
            <person name="Boxma B."/>
            <person name="Van Alen T."/>
            <person name="Hackstein J.H."/>
            <person name="Baker S.E."/>
            <person name="Grigoriev I.V."/>
            <person name="O'Malley M.A."/>
        </authorList>
    </citation>
    <scope>NUCLEOTIDE SEQUENCE [LARGE SCALE GENOMIC DNA]</scope>
    <source>
        <strain evidence="2 3">G1</strain>
    </source>
</reference>
<proteinExistence type="predicted"/>
<name>A0A1Y2ADM5_9FUNG</name>
<sequence length="196" mass="23077">MKQCELYNYKLCKNDVCVTDPYNNPKHPVFIELPDINGTFHRYIYYPFDTYDPVSDYDLNKDNNVNDDYVSTKCETNSQCFSDYCNNNECSYISTTTIEVCRIIHKNPRLFTPEKSRYHCGRTFNASCNKNDECAFDLCSNGRCVINTEEYTEDYSFHLTLQKRIFALIIMIIIIAILIICCCRLKNKMKIHYTKT</sequence>
<evidence type="ECO:0000313" key="3">
    <source>
        <dbReference type="Proteomes" id="UP000193920"/>
    </source>
</evidence>
<feature type="transmembrane region" description="Helical" evidence="1">
    <location>
        <begin position="165"/>
        <end position="185"/>
    </location>
</feature>
<dbReference type="EMBL" id="MCOG01000284">
    <property type="protein sequence ID" value="ORY20606.1"/>
    <property type="molecule type" value="Genomic_DNA"/>
</dbReference>
<evidence type="ECO:0000313" key="2">
    <source>
        <dbReference type="EMBL" id="ORY20606.1"/>
    </source>
</evidence>
<evidence type="ECO:0000256" key="1">
    <source>
        <dbReference type="SAM" id="Phobius"/>
    </source>
</evidence>
<keyword evidence="1" id="KW-0812">Transmembrane</keyword>
<protein>
    <submittedName>
        <fullName evidence="2">Uncharacterized protein</fullName>
    </submittedName>
</protein>
<accession>A0A1Y2ADM5</accession>
<keyword evidence="3" id="KW-1185">Reference proteome</keyword>
<dbReference type="AlphaFoldDB" id="A0A1Y2ADM5"/>